<reference evidence="2" key="1">
    <citation type="journal article" date="2019" name="Sci. Rep.">
        <title>Draft genome of Tanacetum cinerariifolium, the natural source of mosquito coil.</title>
        <authorList>
            <person name="Yamashiro T."/>
            <person name="Shiraishi A."/>
            <person name="Satake H."/>
            <person name="Nakayama K."/>
        </authorList>
    </citation>
    <scope>NUCLEOTIDE SEQUENCE</scope>
</reference>
<comment type="caution">
    <text evidence="2">The sequence shown here is derived from an EMBL/GenBank/DDBJ whole genome shotgun (WGS) entry which is preliminary data.</text>
</comment>
<feature type="compositionally biased region" description="Polar residues" evidence="1">
    <location>
        <begin position="1"/>
        <end position="12"/>
    </location>
</feature>
<organism evidence="2">
    <name type="scientific">Tanacetum cinerariifolium</name>
    <name type="common">Dalmatian daisy</name>
    <name type="synonym">Chrysanthemum cinerariifolium</name>
    <dbReference type="NCBI Taxonomy" id="118510"/>
    <lineage>
        <taxon>Eukaryota</taxon>
        <taxon>Viridiplantae</taxon>
        <taxon>Streptophyta</taxon>
        <taxon>Embryophyta</taxon>
        <taxon>Tracheophyta</taxon>
        <taxon>Spermatophyta</taxon>
        <taxon>Magnoliopsida</taxon>
        <taxon>eudicotyledons</taxon>
        <taxon>Gunneridae</taxon>
        <taxon>Pentapetalae</taxon>
        <taxon>asterids</taxon>
        <taxon>campanulids</taxon>
        <taxon>Asterales</taxon>
        <taxon>Asteraceae</taxon>
        <taxon>Asteroideae</taxon>
        <taxon>Anthemideae</taxon>
        <taxon>Anthemidinae</taxon>
        <taxon>Tanacetum</taxon>
    </lineage>
</organism>
<accession>A0A6L2LKR9</accession>
<protein>
    <submittedName>
        <fullName evidence="2">Uncharacterized protein</fullName>
    </submittedName>
</protein>
<gene>
    <name evidence="2" type="ORF">Tci_033708</name>
</gene>
<dbReference type="EMBL" id="BKCJ010004553">
    <property type="protein sequence ID" value="GEU61730.1"/>
    <property type="molecule type" value="Genomic_DNA"/>
</dbReference>
<proteinExistence type="predicted"/>
<evidence type="ECO:0000256" key="1">
    <source>
        <dbReference type="SAM" id="MobiDB-lite"/>
    </source>
</evidence>
<feature type="region of interest" description="Disordered" evidence="1">
    <location>
        <begin position="1"/>
        <end position="27"/>
    </location>
</feature>
<evidence type="ECO:0000313" key="2">
    <source>
        <dbReference type="EMBL" id="GEU61730.1"/>
    </source>
</evidence>
<sequence>MIPQVHSPQSYSLMYPPPHPSQPQINHSSVLSQQYQSHQTSYVSLITYNIPQSLTQPLTEFPQMDSGLAVPMFNLGDDLIACLNKEMAFLIVIASSRRQGQSYVGNNYKGNATSSGGNNAGWPRNAAWNKEKEMLTEAQESSQILNEEQLAFLADPRILDFQATQTTIPNTAAF</sequence>
<name>A0A6L2LKR9_TANCI</name>
<dbReference type="AlphaFoldDB" id="A0A6L2LKR9"/>